<dbReference type="GO" id="GO:0005576">
    <property type="term" value="C:extracellular region"/>
    <property type="evidence" value="ECO:0007669"/>
    <property type="project" value="UniProtKB-SubCell"/>
</dbReference>
<dbReference type="Pfam" id="PF00353">
    <property type="entry name" value="HemolysinCabind"/>
    <property type="match status" value="2"/>
</dbReference>
<comment type="subcellular location">
    <subcellularLocation>
        <location evidence="1">Secreted</location>
    </subcellularLocation>
</comment>
<dbReference type="InterPro" id="IPR002126">
    <property type="entry name" value="Cadherin-like_dom"/>
</dbReference>
<keyword evidence="2" id="KW-0964">Secreted</keyword>
<dbReference type="GO" id="GO:0007156">
    <property type="term" value="P:homophilic cell adhesion via plasma membrane adhesion molecules"/>
    <property type="evidence" value="ECO:0007669"/>
    <property type="project" value="InterPro"/>
</dbReference>
<reference evidence="4 5" key="1">
    <citation type="submission" date="2019-07" db="EMBL/GenBank/DDBJ databases">
        <title>Whole genome shotgun sequence of Microvirga aerophila NBRC 106136.</title>
        <authorList>
            <person name="Hosoyama A."/>
            <person name="Uohara A."/>
            <person name="Ohji S."/>
            <person name="Ichikawa N."/>
        </authorList>
    </citation>
    <scope>NUCLEOTIDE SEQUENCE [LARGE SCALE GENOMIC DNA]</scope>
    <source>
        <strain evidence="4 5">NBRC 106136</strain>
    </source>
</reference>
<dbReference type="InterPro" id="IPR050557">
    <property type="entry name" value="RTX_toxin/Mannuronan_C5-epim"/>
</dbReference>
<evidence type="ECO:0000256" key="1">
    <source>
        <dbReference type="ARBA" id="ARBA00004613"/>
    </source>
</evidence>
<dbReference type="CDD" id="cd11304">
    <property type="entry name" value="Cadherin_repeat"/>
    <property type="match status" value="1"/>
</dbReference>
<dbReference type="InterPro" id="IPR001343">
    <property type="entry name" value="Hemolysn_Ca-bd"/>
</dbReference>
<dbReference type="InterPro" id="IPR018511">
    <property type="entry name" value="Hemolysin-typ_Ca-bd_CS"/>
</dbReference>
<accession>A0A512BX76</accession>
<evidence type="ECO:0000256" key="2">
    <source>
        <dbReference type="ARBA" id="ARBA00022525"/>
    </source>
</evidence>
<dbReference type="InterPro" id="IPR011049">
    <property type="entry name" value="Serralysin-like_metalloprot_C"/>
</dbReference>
<evidence type="ECO:0000313" key="5">
    <source>
        <dbReference type="Proteomes" id="UP000321085"/>
    </source>
</evidence>
<dbReference type="Pfam" id="PF00028">
    <property type="entry name" value="Cadherin"/>
    <property type="match status" value="1"/>
</dbReference>
<dbReference type="SUPFAM" id="SSF51120">
    <property type="entry name" value="beta-Roll"/>
    <property type="match status" value="1"/>
</dbReference>
<dbReference type="GO" id="GO:0005509">
    <property type="term" value="F:calcium ion binding"/>
    <property type="evidence" value="ECO:0007669"/>
    <property type="project" value="InterPro"/>
</dbReference>
<dbReference type="EMBL" id="BJYU01000067">
    <property type="protein sequence ID" value="GEO16556.1"/>
    <property type="molecule type" value="Genomic_DNA"/>
</dbReference>
<comment type="caution">
    <text evidence="4">The sequence shown here is derived from an EMBL/GenBank/DDBJ whole genome shotgun (WGS) entry which is preliminary data.</text>
</comment>
<evidence type="ECO:0000259" key="3">
    <source>
        <dbReference type="PROSITE" id="PS50268"/>
    </source>
</evidence>
<dbReference type="PROSITE" id="PS50268">
    <property type="entry name" value="CADHERIN_2"/>
    <property type="match status" value="1"/>
</dbReference>
<sequence>MANSADARNTYGADTYISIEALVGTSYNDTFIGNAEANTFTGGKGDDTLEGGAGTDTAVFSGARANYDIVTNPDGTITVTDRRANQDGSDTLKDIRFAKFSDQTVAVVNATPASLSLSSASVAENAPAFTVVGRLLASDADGDGLSYSLTSNPDGAFALSGDYLVLARPLDHEAKAQYAVDVTVTDAYGAATTRTFTVTATDVAEHLVLRGTSGRNTLVGLNGNDQLWGGGGKDALTGGTGQDKFVFDTRASKSHMDTITDFNVADDAIWLENRIFSKLGRSGSEGNPTKVKAQNFAYDKAKDANDYLVYNKSKGELYYDSNGSAAGGAVEIAKVSNKARLTKDDFFLI</sequence>
<proteinExistence type="predicted"/>
<dbReference type="InterPro" id="IPR015919">
    <property type="entry name" value="Cadherin-like_sf"/>
</dbReference>
<dbReference type="PANTHER" id="PTHR38340">
    <property type="entry name" value="S-LAYER PROTEIN"/>
    <property type="match status" value="1"/>
</dbReference>
<feature type="domain" description="Cadherin" evidence="3">
    <location>
        <begin position="114"/>
        <end position="218"/>
    </location>
</feature>
<protein>
    <recommendedName>
        <fullName evidence="3">Cadherin domain-containing protein</fullName>
    </recommendedName>
</protein>
<dbReference type="GO" id="GO:0016020">
    <property type="term" value="C:membrane"/>
    <property type="evidence" value="ECO:0007669"/>
    <property type="project" value="InterPro"/>
</dbReference>
<dbReference type="Gene3D" id="2.150.10.10">
    <property type="entry name" value="Serralysin-like metalloprotease, C-terminal"/>
    <property type="match status" value="2"/>
</dbReference>
<name>A0A512BX76_9HYPH</name>
<dbReference type="SUPFAM" id="SSF49313">
    <property type="entry name" value="Cadherin-like"/>
    <property type="match status" value="1"/>
</dbReference>
<organism evidence="4 5">
    <name type="scientific">Microvirga aerophila</name>
    <dbReference type="NCBI Taxonomy" id="670291"/>
    <lineage>
        <taxon>Bacteria</taxon>
        <taxon>Pseudomonadati</taxon>
        <taxon>Pseudomonadota</taxon>
        <taxon>Alphaproteobacteria</taxon>
        <taxon>Hyphomicrobiales</taxon>
        <taxon>Methylobacteriaceae</taxon>
        <taxon>Microvirga</taxon>
    </lineage>
</organism>
<dbReference type="SMART" id="SM00112">
    <property type="entry name" value="CA"/>
    <property type="match status" value="1"/>
</dbReference>
<gene>
    <name evidence="4" type="ORF">MAE02_42520</name>
</gene>
<dbReference type="PRINTS" id="PR00313">
    <property type="entry name" value="CABNDNGRPT"/>
</dbReference>
<dbReference type="Proteomes" id="UP000321085">
    <property type="component" value="Unassembled WGS sequence"/>
</dbReference>
<dbReference type="AlphaFoldDB" id="A0A512BX76"/>
<dbReference type="PROSITE" id="PS00330">
    <property type="entry name" value="HEMOLYSIN_CALCIUM"/>
    <property type="match status" value="1"/>
</dbReference>
<dbReference type="PANTHER" id="PTHR38340:SF1">
    <property type="entry name" value="S-LAYER PROTEIN"/>
    <property type="match status" value="1"/>
</dbReference>
<evidence type="ECO:0000313" key="4">
    <source>
        <dbReference type="EMBL" id="GEO16556.1"/>
    </source>
</evidence>
<keyword evidence="5" id="KW-1185">Reference proteome</keyword>